<keyword evidence="4 6" id="KW-0238">DNA-binding</keyword>
<dbReference type="SUPFAM" id="SSF48452">
    <property type="entry name" value="TPR-like"/>
    <property type="match status" value="1"/>
</dbReference>
<dbReference type="Gene3D" id="1.10.10.10">
    <property type="entry name" value="Winged helix-like DNA-binding domain superfamily/Winged helix DNA-binding domain"/>
    <property type="match status" value="1"/>
</dbReference>
<keyword evidence="5" id="KW-0804">Transcription</keyword>
<keyword evidence="2" id="KW-0902">Two-component regulatory system</keyword>
<dbReference type="PROSITE" id="PS51755">
    <property type="entry name" value="OMPR_PHOB"/>
    <property type="match status" value="1"/>
</dbReference>
<organism evidence="8 9">
    <name type="scientific">Streptomyces caeni</name>
    <dbReference type="NCBI Taxonomy" id="2307231"/>
    <lineage>
        <taxon>Bacteria</taxon>
        <taxon>Bacillati</taxon>
        <taxon>Actinomycetota</taxon>
        <taxon>Actinomycetes</taxon>
        <taxon>Kitasatosporales</taxon>
        <taxon>Streptomycetaceae</taxon>
        <taxon>Streptomyces</taxon>
    </lineage>
</organism>
<dbReference type="SMART" id="SM01043">
    <property type="entry name" value="BTAD"/>
    <property type="match status" value="1"/>
</dbReference>
<dbReference type="InterPro" id="IPR011990">
    <property type="entry name" value="TPR-like_helical_dom_sf"/>
</dbReference>
<dbReference type="InterPro" id="IPR001867">
    <property type="entry name" value="OmpR/PhoB-type_DNA-bd"/>
</dbReference>
<dbReference type="SMART" id="SM00862">
    <property type="entry name" value="Trans_reg_C"/>
    <property type="match status" value="1"/>
</dbReference>
<keyword evidence="9" id="KW-1185">Reference proteome</keyword>
<dbReference type="Proteomes" id="UP001597261">
    <property type="component" value="Unassembled WGS sequence"/>
</dbReference>
<dbReference type="Gene3D" id="1.25.40.10">
    <property type="entry name" value="Tetratricopeptide repeat domain"/>
    <property type="match status" value="1"/>
</dbReference>
<dbReference type="InterPro" id="IPR051677">
    <property type="entry name" value="AfsR-DnrI-RedD_regulator"/>
</dbReference>
<dbReference type="PANTHER" id="PTHR35807">
    <property type="entry name" value="TRANSCRIPTIONAL REGULATOR REDD-RELATED"/>
    <property type="match status" value="1"/>
</dbReference>
<evidence type="ECO:0000256" key="6">
    <source>
        <dbReference type="PROSITE-ProRule" id="PRU01091"/>
    </source>
</evidence>
<dbReference type="RefSeq" id="WP_381084641.1">
    <property type="nucleotide sequence ID" value="NZ_JBHUDX010000053.1"/>
</dbReference>
<evidence type="ECO:0000256" key="4">
    <source>
        <dbReference type="ARBA" id="ARBA00023125"/>
    </source>
</evidence>
<evidence type="ECO:0000256" key="5">
    <source>
        <dbReference type="ARBA" id="ARBA00023163"/>
    </source>
</evidence>
<dbReference type="InterPro" id="IPR005158">
    <property type="entry name" value="BTAD"/>
</dbReference>
<proteinExistence type="inferred from homology"/>
<evidence type="ECO:0000313" key="9">
    <source>
        <dbReference type="Proteomes" id="UP001597261"/>
    </source>
</evidence>
<feature type="DNA-binding region" description="OmpR/PhoB-type" evidence="6">
    <location>
        <begin position="1"/>
        <end position="97"/>
    </location>
</feature>
<dbReference type="CDD" id="cd15831">
    <property type="entry name" value="BTAD"/>
    <property type="match status" value="1"/>
</dbReference>
<evidence type="ECO:0000259" key="7">
    <source>
        <dbReference type="PROSITE" id="PS51755"/>
    </source>
</evidence>
<dbReference type="SUPFAM" id="SSF46894">
    <property type="entry name" value="C-terminal effector domain of the bipartite response regulators"/>
    <property type="match status" value="1"/>
</dbReference>
<evidence type="ECO:0000256" key="1">
    <source>
        <dbReference type="ARBA" id="ARBA00005820"/>
    </source>
</evidence>
<dbReference type="Pfam" id="PF03704">
    <property type="entry name" value="BTAD"/>
    <property type="match status" value="1"/>
</dbReference>
<feature type="domain" description="OmpR/PhoB-type" evidence="7">
    <location>
        <begin position="1"/>
        <end position="97"/>
    </location>
</feature>
<protein>
    <submittedName>
        <fullName evidence="8">BTAD domain-containing putative transcriptional regulator</fullName>
    </submittedName>
</protein>
<name>A0ABW4ISY6_9ACTN</name>
<evidence type="ECO:0000313" key="8">
    <source>
        <dbReference type="EMBL" id="MFD1660494.1"/>
    </source>
</evidence>
<comment type="similarity">
    <text evidence="1">Belongs to the AfsR/DnrI/RedD regulatory family.</text>
</comment>
<gene>
    <name evidence="8" type="ORF">ACFSL4_20350</name>
</gene>
<keyword evidence="3" id="KW-0805">Transcription regulation</keyword>
<dbReference type="EMBL" id="JBHUDX010000053">
    <property type="protein sequence ID" value="MFD1660494.1"/>
    <property type="molecule type" value="Genomic_DNA"/>
</dbReference>
<dbReference type="InterPro" id="IPR036388">
    <property type="entry name" value="WH-like_DNA-bd_sf"/>
</dbReference>
<comment type="caution">
    <text evidence="8">The sequence shown here is derived from an EMBL/GenBank/DDBJ whole genome shotgun (WGS) entry which is preliminary data.</text>
</comment>
<evidence type="ECO:0000256" key="3">
    <source>
        <dbReference type="ARBA" id="ARBA00023015"/>
    </source>
</evidence>
<dbReference type="Pfam" id="PF00486">
    <property type="entry name" value="Trans_reg_C"/>
    <property type="match status" value="1"/>
</dbReference>
<evidence type="ECO:0000256" key="2">
    <source>
        <dbReference type="ARBA" id="ARBA00023012"/>
    </source>
</evidence>
<reference evidence="9" key="1">
    <citation type="journal article" date="2019" name="Int. J. Syst. Evol. Microbiol.">
        <title>The Global Catalogue of Microorganisms (GCM) 10K type strain sequencing project: providing services to taxonomists for standard genome sequencing and annotation.</title>
        <authorList>
            <consortium name="The Broad Institute Genomics Platform"/>
            <consortium name="The Broad Institute Genome Sequencing Center for Infectious Disease"/>
            <person name="Wu L."/>
            <person name="Ma J."/>
        </authorList>
    </citation>
    <scope>NUCLEOTIDE SEQUENCE [LARGE SCALE GENOMIC DNA]</scope>
    <source>
        <strain evidence="9">CGMCC 1.12470</strain>
    </source>
</reference>
<dbReference type="InterPro" id="IPR016032">
    <property type="entry name" value="Sig_transdc_resp-reg_C-effctor"/>
</dbReference>
<sequence>MFIEVLGPLRIRYGQQRVNIPGEKLRALIATLALSAGEVVSGATLFDELWGETPPRTAANTLHGHIARLRRTLVQQTGDPSAQELVQTSSAGYRLEIDPENVDSIRFTRLVECVGATVHDDPRGGIALLESALRMWHGMALSDVGSGVTCSTAAVRLEAMKAVARELLVEAKLELGLHQHVVPELEQLLTQYPLRERFGEQLMLALYRSGRQADAIGVYHQVRRRLDDDLGLEPGPGMRARLAEILRQEPSLLG</sequence>
<accession>A0ABW4ISY6</accession>
<dbReference type="PANTHER" id="PTHR35807:SF1">
    <property type="entry name" value="TRANSCRIPTIONAL REGULATOR REDD"/>
    <property type="match status" value="1"/>
</dbReference>